<dbReference type="Gene3D" id="1.10.606.20">
    <property type="match status" value="1"/>
</dbReference>
<dbReference type="Proteomes" id="UP000019140">
    <property type="component" value="Unassembled WGS sequence"/>
</dbReference>
<dbReference type="AlphaFoldDB" id="W4LLP7"/>
<sequence length="344" mass="36885">MSYPLKTFWILSLLAFWLTLSPPGSVLAHPHARGQVILDWNQQALDTVRIERLGAFDAARTYAMVNVAMFDAVNGINRRTHKSDLAHALVPPFGAPARANRKAAAAAAAHAVLTALYPDQASTYDDQLDTHLNHLRGRGRIARGVAWGEYAGEQVVDLRADDGTSPPETQPGGSGPGEFRADFGAAAFRNMTPFAIVDPLAYVSAGPPALTSPEYLAAHTEVRLLGDVAYVNPAYDEIFSFWKAGGGSVRPPGEWIKIAIVAAGDQGTVRNLSETARLFTLLSMGLADASISVVHDKFTYHFWRPATAIRNASTDGNPDTVEDASWNPRNGSIGGSPEHTSGQS</sequence>
<evidence type="ECO:0000256" key="1">
    <source>
        <dbReference type="SAM" id="MobiDB-lite"/>
    </source>
</evidence>
<evidence type="ECO:0000313" key="2">
    <source>
        <dbReference type="EMBL" id="ETW99023.1"/>
    </source>
</evidence>
<dbReference type="HOGENOM" id="CLU_020920_2_1_7"/>
<feature type="region of interest" description="Disordered" evidence="1">
    <location>
        <begin position="159"/>
        <end position="179"/>
    </location>
</feature>
<dbReference type="InterPro" id="IPR052559">
    <property type="entry name" value="V-haloperoxidase"/>
</dbReference>
<reference evidence="2 3" key="1">
    <citation type="journal article" date="2014" name="Nature">
        <title>An environmental bacterial taxon with a large and distinct metabolic repertoire.</title>
        <authorList>
            <person name="Wilson M.C."/>
            <person name="Mori T."/>
            <person name="Ruckert C."/>
            <person name="Uria A.R."/>
            <person name="Helf M.J."/>
            <person name="Takada K."/>
            <person name="Gernert C."/>
            <person name="Steffens U.A."/>
            <person name="Heycke N."/>
            <person name="Schmitt S."/>
            <person name="Rinke C."/>
            <person name="Helfrich E.J."/>
            <person name="Brachmann A.O."/>
            <person name="Gurgui C."/>
            <person name="Wakimoto T."/>
            <person name="Kracht M."/>
            <person name="Crusemann M."/>
            <person name="Hentschel U."/>
            <person name="Abe I."/>
            <person name="Matsunaga S."/>
            <person name="Kalinowski J."/>
            <person name="Takeyama H."/>
            <person name="Piel J."/>
        </authorList>
    </citation>
    <scope>NUCLEOTIDE SEQUENCE [LARGE SCALE GENOMIC DNA]</scope>
    <source>
        <strain evidence="3">TSY2</strain>
    </source>
</reference>
<organism evidence="2 3">
    <name type="scientific">Candidatus Entotheonella gemina</name>
    <dbReference type="NCBI Taxonomy" id="1429439"/>
    <lineage>
        <taxon>Bacteria</taxon>
        <taxon>Pseudomonadati</taxon>
        <taxon>Nitrospinota/Tectimicrobiota group</taxon>
        <taxon>Candidatus Tectimicrobiota</taxon>
        <taxon>Candidatus Entotheonellia</taxon>
        <taxon>Candidatus Entotheonellales</taxon>
        <taxon>Candidatus Entotheonellaceae</taxon>
        <taxon>Candidatus Entotheonella</taxon>
    </lineage>
</organism>
<name>W4LLP7_9BACT</name>
<evidence type="ECO:0000313" key="3">
    <source>
        <dbReference type="Proteomes" id="UP000019140"/>
    </source>
</evidence>
<dbReference type="PANTHER" id="PTHR34599:SF1">
    <property type="entry name" value="PHOSPHATIDIC ACID PHOSPHATASE TYPE 2_HALOPEROXIDASE DOMAIN-CONTAINING PROTEIN"/>
    <property type="match status" value="1"/>
</dbReference>
<keyword evidence="3" id="KW-1185">Reference proteome</keyword>
<dbReference type="SUPFAM" id="SSF48317">
    <property type="entry name" value="Acid phosphatase/Vanadium-dependent haloperoxidase"/>
    <property type="match status" value="1"/>
</dbReference>
<dbReference type="InterPro" id="IPR036938">
    <property type="entry name" value="PAP2/HPO_sf"/>
</dbReference>
<protein>
    <submittedName>
        <fullName evidence="2">Uncharacterized protein</fullName>
    </submittedName>
</protein>
<proteinExistence type="predicted"/>
<comment type="caution">
    <text evidence="2">The sequence shown here is derived from an EMBL/GenBank/DDBJ whole genome shotgun (WGS) entry which is preliminary data.</text>
</comment>
<feature type="region of interest" description="Disordered" evidence="1">
    <location>
        <begin position="311"/>
        <end position="344"/>
    </location>
</feature>
<feature type="non-terminal residue" evidence="2">
    <location>
        <position position="344"/>
    </location>
</feature>
<dbReference type="PANTHER" id="PTHR34599">
    <property type="entry name" value="PEROXIDASE-RELATED"/>
    <property type="match status" value="1"/>
</dbReference>
<accession>W4LLP7</accession>
<dbReference type="EMBL" id="AZHX01001881">
    <property type="protein sequence ID" value="ETW99023.1"/>
    <property type="molecule type" value="Genomic_DNA"/>
</dbReference>
<gene>
    <name evidence="2" type="ORF">ETSY2_41695</name>
</gene>